<feature type="signal peptide" evidence="2">
    <location>
        <begin position="1"/>
        <end position="17"/>
    </location>
</feature>
<organism evidence="3 4">
    <name type="scientific">Armillaria gallica</name>
    <name type="common">Bulbous honey fungus</name>
    <name type="synonym">Armillaria bulbosa</name>
    <dbReference type="NCBI Taxonomy" id="47427"/>
    <lineage>
        <taxon>Eukaryota</taxon>
        <taxon>Fungi</taxon>
        <taxon>Dikarya</taxon>
        <taxon>Basidiomycota</taxon>
        <taxon>Agaricomycotina</taxon>
        <taxon>Agaricomycetes</taxon>
        <taxon>Agaricomycetidae</taxon>
        <taxon>Agaricales</taxon>
        <taxon>Marasmiineae</taxon>
        <taxon>Physalacriaceae</taxon>
        <taxon>Armillaria</taxon>
    </lineage>
</organism>
<dbReference type="STRING" id="47427.A0A2H3CRA8"/>
<dbReference type="EMBL" id="KZ293690">
    <property type="protein sequence ID" value="PBK85591.1"/>
    <property type="molecule type" value="Genomic_DNA"/>
</dbReference>
<protein>
    <submittedName>
        <fullName evidence="3">Uncharacterized protein</fullName>
    </submittedName>
</protein>
<feature type="transmembrane region" description="Helical" evidence="1">
    <location>
        <begin position="155"/>
        <end position="177"/>
    </location>
</feature>
<feature type="transmembrane region" description="Helical" evidence="1">
    <location>
        <begin position="317"/>
        <end position="345"/>
    </location>
</feature>
<name>A0A2H3CRA8_ARMGA</name>
<feature type="transmembrane region" description="Helical" evidence="1">
    <location>
        <begin position="38"/>
        <end position="55"/>
    </location>
</feature>
<keyword evidence="4" id="KW-1185">Reference proteome</keyword>
<evidence type="ECO:0000313" key="4">
    <source>
        <dbReference type="Proteomes" id="UP000217790"/>
    </source>
</evidence>
<keyword evidence="1" id="KW-0472">Membrane</keyword>
<feature type="transmembrane region" description="Helical" evidence="1">
    <location>
        <begin position="100"/>
        <end position="119"/>
    </location>
</feature>
<keyword evidence="1" id="KW-1133">Transmembrane helix</keyword>
<feature type="transmembrane region" description="Helical" evidence="1">
    <location>
        <begin position="183"/>
        <end position="205"/>
    </location>
</feature>
<feature type="transmembrane region" description="Helical" evidence="1">
    <location>
        <begin position="293"/>
        <end position="311"/>
    </location>
</feature>
<keyword evidence="2" id="KW-0732">Signal</keyword>
<dbReference type="OrthoDB" id="9451547at2759"/>
<dbReference type="Proteomes" id="UP000217790">
    <property type="component" value="Unassembled WGS sequence"/>
</dbReference>
<keyword evidence="1" id="KW-0812">Transmembrane</keyword>
<dbReference type="OMA" id="ITTIQFA"/>
<evidence type="ECO:0000256" key="1">
    <source>
        <dbReference type="SAM" id="Phobius"/>
    </source>
</evidence>
<gene>
    <name evidence="3" type="ORF">ARMGADRAFT_1129129</name>
</gene>
<proteinExistence type="predicted"/>
<accession>A0A2H3CRA8</accession>
<dbReference type="PANTHER" id="PTHR35043:SF7">
    <property type="entry name" value="TRANSCRIPTION FACTOR DOMAIN-CONTAINING PROTEIN"/>
    <property type="match status" value="1"/>
</dbReference>
<dbReference type="PANTHER" id="PTHR35043">
    <property type="entry name" value="TRANSCRIPTION FACTOR DOMAIN-CONTAINING PROTEIN"/>
    <property type="match status" value="1"/>
</dbReference>
<evidence type="ECO:0000256" key="2">
    <source>
        <dbReference type="SAM" id="SignalP"/>
    </source>
</evidence>
<feature type="transmembrane region" description="Helical" evidence="1">
    <location>
        <begin position="357"/>
        <end position="379"/>
    </location>
</feature>
<reference evidence="4" key="1">
    <citation type="journal article" date="2017" name="Nat. Ecol. Evol.">
        <title>Genome expansion and lineage-specific genetic innovations in the forest pathogenic fungi Armillaria.</title>
        <authorList>
            <person name="Sipos G."/>
            <person name="Prasanna A.N."/>
            <person name="Walter M.C."/>
            <person name="O'Connor E."/>
            <person name="Balint B."/>
            <person name="Krizsan K."/>
            <person name="Kiss B."/>
            <person name="Hess J."/>
            <person name="Varga T."/>
            <person name="Slot J."/>
            <person name="Riley R."/>
            <person name="Boka B."/>
            <person name="Rigling D."/>
            <person name="Barry K."/>
            <person name="Lee J."/>
            <person name="Mihaltcheva S."/>
            <person name="LaButti K."/>
            <person name="Lipzen A."/>
            <person name="Waldron R."/>
            <person name="Moloney N.M."/>
            <person name="Sperisen C."/>
            <person name="Kredics L."/>
            <person name="Vagvoelgyi C."/>
            <person name="Patrignani A."/>
            <person name="Fitzpatrick D."/>
            <person name="Nagy I."/>
            <person name="Doyle S."/>
            <person name="Anderson J.B."/>
            <person name="Grigoriev I.V."/>
            <person name="Gueldener U."/>
            <person name="Muensterkoetter M."/>
            <person name="Nagy L.G."/>
        </authorList>
    </citation>
    <scope>NUCLEOTIDE SEQUENCE [LARGE SCALE GENOMIC DNA]</scope>
    <source>
        <strain evidence="4">Ar21-2</strain>
    </source>
</reference>
<feature type="chain" id="PRO_5013702272" evidence="2">
    <location>
        <begin position="18"/>
        <end position="401"/>
    </location>
</feature>
<evidence type="ECO:0000313" key="3">
    <source>
        <dbReference type="EMBL" id="PBK85591.1"/>
    </source>
</evidence>
<sequence length="401" mass="44843">MIILILLFVTRAFGAQTSPNDDKSVLACIGDQRTVLNIIWSCLATIFACTWLAVHPNVPCRDITRKGAISCAIERAKIMAITVLAPEVIVAWAAEQFIVAWKLTLAHGFLLSMGGFYYARKYTIHHQALDAHRAASTPPSSIFPWSIKDKSKGDALSNTISILQLSWFIVQCIARALQHLPITLLEIIALAFTGLSIIMYALWWYKPLNVKYHISLDGSEWPETNDPEKSASPVSPSWAKRASYRSENIMLWTGHTTLGVPGGEFRGDIGHAAIRFYSGTTEELLKRFLTMDCVGSLFAAFHFAAWSFYFPSHAEMVLWRFSCTAVLIGVFASGNYSLIGITVIVPWVKFLRLISFLMMPVGIVVYIIARIMLIILAFLQLRSLPPFAFCTVQWTTHIPHI</sequence>
<dbReference type="InParanoid" id="A0A2H3CRA8"/>
<dbReference type="AlphaFoldDB" id="A0A2H3CRA8"/>